<feature type="region of interest" description="Disordered" evidence="2">
    <location>
        <begin position="369"/>
        <end position="393"/>
    </location>
</feature>
<name>A0A4V3DVQ9_9NEIS</name>
<evidence type="ECO:0000313" key="3">
    <source>
        <dbReference type="EMBL" id="TDR81939.1"/>
    </source>
</evidence>
<feature type="compositionally biased region" description="Polar residues" evidence="2">
    <location>
        <begin position="369"/>
        <end position="382"/>
    </location>
</feature>
<comment type="caution">
    <text evidence="3">The sequence shown here is derived from an EMBL/GenBank/DDBJ whole genome shotgun (WGS) entry which is preliminary data.</text>
</comment>
<keyword evidence="1" id="KW-0378">Hydrolase</keyword>
<evidence type="ECO:0000256" key="1">
    <source>
        <dbReference type="ARBA" id="ARBA00022801"/>
    </source>
</evidence>
<dbReference type="RefSeq" id="WP_133678382.1">
    <property type="nucleotide sequence ID" value="NZ_SNZP01000002.1"/>
</dbReference>
<reference evidence="3 4" key="1">
    <citation type="submission" date="2019-03" db="EMBL/GenBank/DDBJ databases">
        <title>Genomic Encyclopedia of Type Strains, Phase III (KMG-III): the genomes of soil and plant-associated and newly described type strains.</title>
        <authorList>
            <person name="Whitman W."/>
        </authorList>
    </citation>
    <scope>NUCLEOTIDE SEQUENCE [LARGE SCALE GENOMIC DNA]</scope>
    <source>
        <strain evidence="3 4">CECT 8976</strain>
    </source>
</reference>
<protein>
    <submittedName>
        <fullName evidence="3">Phospholipase C</fullName>
    </submittedName>
</protein>
<dbReference type="InterPro" id="IPR017850">
    <property type="entry name" value="Alkaline_phosphatase_core_sf"/>
</dbReference>
<dbReference type="AlphaFoldDB" id="A0A4V3DVQ9"/>
<sequence>MASLSQIDHFVVLMLENRSFDNLFGWLHRGDPNFAGLTGEESNPDPQGQPVKVWSDVEAPASAWMPTPDPGELFTDINEQLFDGNAPTGTPSMHGFVHNYAKQAGSSPRDIMHCFQPEQVPVLSALARGFAVCDRWFAAAPCQTWPNRFFVHTATAGGHENNSPVHFPYMMPTIFNALDDKTPDGWKIYFHDFPQSLTLARLWDHLDHFCRFDTFLDDAKAGKLPSYAFIEPRYFADIDWPNDMHPPHNIGYGEQLVAQIYNALRQSPNWSSTMLIITFDEHGGCYDHVPPPAAPMPEQPASGQTFAFDRFGVRVPAVVVSPYIKAGTIFRAKGAQPFDHTAIIKTLRLRFGIAAPLTQRDADAPDLSSALTLDAPSNQGPNVTPLPPPASDDQAALDQARLAPLNDFQTALRDAASHLAPLADAESAAAYIQSLLGGLQPASSTADSPQAALPAILAAIRKLLP</sequence>
<organism evidence="3 4">
    <name type="scientific">Paludibacterium purpuratum</name>
    <dbReference type="NCBI Taxonomy" id="1144873"/>
    <lineage>
        <taxon>Bacteria</taxon>
        <taxon>Pseudomonadati</taxon>
        <taxon>Pseudomonadota</taxon>
        <taxon>Betaproteobacteria</taxon>
        <taxon>Neisseriales</taxon>
        <taxon>Chromobacteriaceae</taxon>
        <taxon>Paludibacterium</taxon>
    </lineage>
</organism>
<dbReference type="EMBL" id="SNZP01000002">
    <property type="protein sequence ID" value="TDR81939.1"/>
    <property type="molecule type" value="Genomic_DNA"/>
</dbReference>
<dbReference type="SUPFAM" id="SSF53649">
    <property type="entry name" value="Alkaline phosphatase-like"/>
    <property type="match status" value="1"/>
</dbReference>
<dbReference type="OrthoDB" id="980947at2"/>
<dbReference type="InterPro" id="IPR007312">
    <property type="entry name" value="Phosphoesterase"/>
</dbReference>
<dbReference type="GO" id="GO:0042578">
    <property type="term" value="F:phosphoric ester hydrolase activity"/>
    <property type="evidence" value="ECO:0007669"/>
    <property type="project" value="UniProtKB-ARBA"/>
</dbReference>
<keyword evidence="4" id="KW-1185">Reference proteome</keyword>
<evidence type="ECO:0000313" key="4">
    <source>
        <dbReference type="Proteomes" id="UP000295611"/>
    </source>
</evidence>
<dbReference type="Proteomes" id="UP000295611">
    <property type="component" value="Unassembled WGS sequence"/>
</dbReference>
<accession>A0A4V3DVQ9</accession>
<dbReference type="GO" id="GO:0009395">
    <property type="term" value="P:phospholipid catabolic process"/>
    <property type="evidence" value="ECO:0007669"/>
    <property type="project" value="TreeGrafter"/>
</dbReference>
<dbReference type="PANTHER" id="PTHR31956:SF1">
    <property type="entry name" value="NON-SPECIFIC PHOSPHOLIPASE C1"/>
    <property type="match status" value="1"/>
</dbReference>
<dbReference type="Gene3D" id="3.40.720.10">
    <property type="entry name" value="Alkaline Phosphatase, subunit A"/>
    <property type="match status" value="2"/>
</dbReference>
<evidence type="ECO:0000256" key="2">
    <source>
        <dbReference type="SAM" id="MobiDB-lite"/>
    </source>
</evidence>
<proteinExistence type="predicted"/>
<gene>
    <name evidence="3" type="ORF">DFP86_10249</name>
</gene>
<dbReference type="Pfam" id="PF04185">
    <property type="entry name" value="Phosphoesterase"/>
    <property type="match status" value="1"/>
</dbReference>
<dbReference type="PANTHER" id="PTHR31956">
    <property type="entry name" value="NON-SPECIFIC PHOSPHOLIPASE C4-RELATED"/>
    <property type="match status" value="1"/>
</dbReference>